<dbReference type="InterPro" id="IPR051156">
    <property type="entry name" value="Mito/Outer_Membr_Metalloprot"/>
</dbReference>
<keyword evidence="9" id="KW-1185">Reference proteome</keyword>
<evidence type="ECO:0000259" key="7">
    <source>
        <dbReference type="Pfam" id="PF01435"/>
    </source>
</evidence>
<keyword evidence="3" id="KW-0479">Metal-binding</keyword>
<dbReference type="EMBL" id="CP003156">
    <property type="protein sequence ID" value="AEV31605.1"/>
    <property type="molecule type" value="Genomic_DNA"/>
</dbReference>
<keyword evidence="4" id="KW-0378">Hydrolase</keyword>
<dbReference type="CDD" id="cd07324">
    <property type="entry name" value="M48C_Oma1-like"/>
    <property type="match status" value="1"/>
</dbReference>
<comment type="cofactor">
    <cofactor evidence="1">
        <name>Zn(2+)</name>
        <dbReference type="ChEBI" id="CHEBI:29105"/>
    </cofactor>
</comment>
<evidence type="ECO:0000313" key="9">
    <source>
        <dbReference type="Proteomes" id="UP000005631"/>
    </source>
</evidence>
<dbReference type="HOGENOM" id="CLU_405348_0_0_10"/>
<keyword evidence="6" id="KW-0482">Metalloprotease</keyword>
<dbReference type="eggNOG" id="COG4783">
    <property type="taxonomic scope" value="Bacteria"/>
</dbReference>
<dbReference type="Pfam" id="PF01435">
    <property type="entry name" value="Peptidase_M48"/>
    <property type="match status" value="1"/>
</dbReference>
<evidence type="ECO:0000256" key="1">
    <source>
        <dbReference type="ARBA" id="ARBA00001947"/>
    </source>
</evidence>
<dbReference type="Proteomes" id="UP000005631">
    <property type="component" value="Chromosome"/>
</dbReference>
<dbReference type="STRING" id="926562.Oweho_0590"/>
<dbReference type="Gene3D" id="3.30.2010.10">
    <property type="entry name" value="Metalloproteases ('zincins'), catalytic domain"/>
    <property type="match status" value="1"/>
</dbReference>
<dbReference type="OrthoDB" id="910748at2"/>
<dbReference type="GO" id="GO:0016020">
    <property type="term" value="C:membrane"/>
    <property type="evidence" value="ECO:0007669"/>
    <property type="project" value="TreeGrafter"/>
</dbReference>
<dbReference type="GO" id="GO:0004222">
    <property type="term" value="F:metalloendopeptidase activity"/>
    <property type="evidence" value="ECO:0007669"/>
    <property type="project" value="InterPro"/>
</dbReference>
<organism evidence="8 9">
    <name type="scientific">Owenweeksia hongkongensis (strain DSM 17368 / CIP 108786 / JCM 12287 / NRRL B-23963 / UST20020801)</name>
    <dbReference type="NCBI Taxonomy" id="926562"/>
    <lineage>
        <taxon>Bacteria</taxon>
        <taxon>Pseudomonadati</taxon>
        <taxon>Bacteroidota</taxon>
        <taxon>Flavobacteriia</taxon>
        <taxon>Flavobacteriales</taxon>
        <taxon>Owenweeksiaceae</taxon>
        <taxon>Owenweeksia</taxon>
    </lineage>
</organism>
<gene>
    <name evidence="8" type="ordered locus">Oweho_0590</name>
</gene>
<dbReference type="PANTHER" id="PTHR22726">
    <property type="entry name" value="METALLOENDOPEPTIDASE OMA1"/>
    <property type="match status" value="1"/>
</dbReference>
<evidence type="ECO:0000256" key="6">
    <source>
        <dbReference type="ARBA" id="ARBA00023049"/>
    </source>
</evidence>
<dbReference type="PANTHER" id="PTHR22726:SF1">
    <property type="entry name" value="METALLOENDOPEPTIDASE OMA1, MITOCHONDRIAL"/>
    <property type="match status" value="1"/>
</dbReference>
<keyword evidence="5" id="KW-0862">Zinc</keyword>
<dbReference type="AlphaFoldDB" id="G8R0E5"/>
<proteinExistence type="predicted"/>
<keyword evidence="2" id="KW-0645">Protease</keyword>
<evidence type="ECO:0000256" key="5">
    <source>
        <dbReference type="ARBA" id="ARBA00022833"/>
    </source>
</evidence>
<reference evidence="8 9" key="1">
    <citation type="journal article" date="2012" name="Stand. Genomic Sci.">
        <title>Genome sequence of the orange-pigmented seawater bacterium Owenweeksia hongkongensis type strain (UST20020801(T)).</title>
        <authorList>
            <person name="Riedel T."/>
            <person name="Held B."/>
            <person name="Nolan M."/>
            <person name="Lucas S."/>
            <person name="Lapidus A."/>
            <person name="Tice H."/>
            <person name="Del Rio T.G."/>
            <person name="Cheng J.F."/>
            <person name="Han C."/>
            <person name="Tapia R."/>
            <person name="Goodwin L.A."/>
            <person name="Pitluck S."/>
            <person name="Liolios K."/>
            <person name="Mavromatis K."/>
            <person name="Pagani I."/>
            <person name="Ivanova N."/>
            <person name="Mikhailova N."/>
            <person name="Pati A."/>
            <person name="Chen A."/>
            <person name="Palaniappan K."/>
            <person name="Rohde M."/>
            <person name="Tindall B.J."/>
            <person name="Detter J.C."/>
            <person name="Goker M."/>
            <person name="Woyke T."/>
            <person name="Bristow J."/>
            <person name="Eisen J.A."/>
            <person name="Markowitz V."/>
            <person name="Hugenholtz P."/>
            <person name="Klenk H.P."/>
            <person name="Kyrpides N.C."/>
        </authorList>
    </citation>
    <scope>NUCLEOTIDE SEQUENCE</scope>
    <source>
        <strain evidence="9">DSM 17368 / JCM 12287 / NRRL B-23963</strain>
    </source>
</reference>
<name>G8R0E5_OWEHD</name>
<dbReference type="InterPro" id="IPR001915">
    <property type="entry name" value="Peptidase_M48"/>
</dbReference>
<protein>
    <submittedName>
        <fullName evidence="8">Peptidase family M48</fullName>
    </submittedName>
</protein>
<sequence>MICVYICLADLNLTQLTKMKPLISLCIALMPCLAFSQASVYANVDVLRTHIYNGIDDDLKQGKWERRTYRFADLSAKEISKLMHSGRVYTDWAQWELYLNAIFQRIVPPQLANDSLLHAYILADGSFNAFMTPSGSMFINVGVLAQIDDEATLASIMAHELAHYYLKHSLERFIKSESGDFRTLFYDFGANERFSIQNENEADSLATIWLEQSGYALDGMRKSQEISLQLENQLISRLKDKWELKETSHPGASKRLERFNTYAQKTQVDSIGKPFLVSKMLFGRLKKQCKGEVLKNLLATYKYDDCIEKAFKYHLYDPNNPEYVYYIVEAIRKMCYLDPTKWKENFITYRYYNSSEVGNFKVKKLMEENIFTEFRPDLLLITEDEENTIPTMFYWEDSPKFITNEQAFLFYYQVGLALGNNEVILSNALSVTHDKDARNELLRNYLSKSPIDYPEYADALLNGYIWNDLRSRTLTVMNDFDVVIKQGDEKISIPATLEDSLFIRSKVRNILGPFEDKKLLFMQDIRAKSIDEYRFLSEMEIFSLIRLISNSNKTELHILEPGYWSIFMKYGVNEIEFLNVGYFESRSSEKTKEAYEEVLKMSFEEVFDQEKRVRDLQVLVGSVREKEGCLMKFPYVRSYSLPSKNDVHKDFIEYLQAHFYNKEKMEKKADGIYKSYYN</sequence>
<feature type="domain" description="Peptidase M48" evidence="7">
    <location>
        <begin position="99"/>
        <end position="177"/>
    </location>
</feature>
<dbReference type="GO" id="GO:0051603">
    <property type="term" value="P:proteolysis involved in protein catabolic process"/>
    <property type="evidence" value="ECO:0007669"/>
    <property type="project" value="TreeGrafter"/>
</dbReference>
<evidence type="ECO:0000256" key="4">
    <source>
        <dbReference type="ARBA" id="ARBA00022801"/>
    </source>
</evidence>
<evidence type="ECO:0000313" key="8">
    <source>
        <dbReference type="EMBL" id="AEV31605.1"/>
    </source>
</evidence>
<accession>G8R0E5</accession>
<dbReference type="KEGG" id="oho:Oweho_0590"/>
<dbReference type="GO" id="GO:0046872">
    <property type="term" value="F:metal ion binding"/>
    <property type="evidence" value="ECO:0007669"/>
    <property type="project" value="UniProtKB-KW"/>
</dbReference>
<evidence type="ECO:0000256" key="2">
    <source>
        <dbReference type="ARBA" id="ARBA00022670"/>
    </source>
</evidence>
<evidence type="ECO:0000256" key="3">
    <source>
        <dbReference type="ARBA" id="ARBA00022723"/>
    </source>
</evidence>